<sequence>MAPGGLPSTGMGTETGAIIAGPRATKDTGLTRLRSAGLPLGLAAIVLVAWQITVTVGHIPPVILPSPISIGKYIYERYDILLMHAVPTTLESAAGFAIATLLGIGLAIIITYSEVAREALYPNLVFFQLIPKIALAPLFIIWLGIGSQSRIAFAVFIAFFPVVISTAAGFASVDKSMLRLCRALTANEWQIFSSVRFPAALPYIFSGMKIAVTLAIIGVIIGEFITAQAGLGYLIIFATARADTEISMAAIVVLCICGLLLYGLVALAESVANRFYSAENP</sequence>
<evidence type="ECO:0000256" key="4">
    <source>
        <dbReference type="ARBA" id="ARBA00022692"/>
    </source>
</evidence>
<feature type="transmembrane region" description="Helical" evidence="7">
    <location>
        <begin position="246"/>
        <end position="267"/>
    </location>
</feature>
<protein>
    <submittedName>
        <fullName evidence="9">NitT/TauT family transport system permease protein</fullName>
    </submittedName>
</protein>
<keyword evidence="3" id="KW-1003">Cell membrane</keyword>
<evidence type="ECO:0000256" key="1">
    <source>
        <dbReference type="ARBA" id="ARBA00004651"/>
    </source>
</evidence>
<dbReference type="InterPro" id="IPR000515">
    <property type="entry name" value="MetI-like"/>
</dbReference>
<feature type="transmembrane region" description="Helical" evidence="7">
    <location>
        <begin position="124"/>
        <end position="145"/>
    </location>
</feature>
<evidence type="ECO:0000313" key="10">
    <source>
        <dbReference type="Proteomes" id="UP000184096"/>
    </source>
</evidence>
<evidence type="ECO:0000256" key="7">
    <source>
        <dbReference type="RuleBase" id="RU363032"/>
    </source>
</evidence>
<evidence type="ECO:0000256" key="3">
    <source>
        <dbReference type="ARBA" id="ARBA00022475"/>
    </source>
</evidence>
<evidence type="ECO:0000256" key="2">
    <source>
        <dbReference type="ARBA" id="ARBA00022448"/>
    </source>
</evidence>
<dbReference type="Proteomes" id="UP000184096">
    <property type="component" value="Chromosome I"/>
</dbReference>
<comment type="similarity">
    <text evidence="7">Belongs to the binding-protein-dependent transport system permease family.</text>
</comment>
<dbReference type="EMBL" id="LT670849">
    <property type="protein sequence ID" value="SHN86360.1"/>
    <property type="molecule type" value="Genomic_DNA"/>
</dbReference>
<dbReference type="PANTHER" id="PTHR30151:SF20">
    <property type="entry name" value="ABC TRANSPORTER PERMEASE PROTEIN HI_0355-RELATED"/>
    <property type="match status" value="1"/>
</dbReference>
<accession>A0A1M7UTU0</accession>
<evidence type="ECO:0000256" key="6">
    <source>
        <dbReference type="ARBA" id="ARBA00023136"/>
    </source>
</evidence>
<organism evidence="9 10">
    <name type="scientific">Bradyrhizobium erythrophlei</name>
    <dbReference type="NCBI Taxonomy" id="1437360"/>
    <lineage>
        <taxon>Bacteria</taxon>
        <taxon>Pseudomonadati</taxon>
        <taxon>Pseudomonadota</taxon>
        <taxon>Alphaproteobacteria</taxon>
        <taxon>Hyphomicrobiales</taxon>
        <taxon>Nitrobacteraceae</taxon>
        <taxon>Bradyrhizobium</taxon>
    </lineage>
</organism>
<feature type="transmembrane region" description="Helical" evidence="7">
    <location>
        <begin position="210"/>
        <end position="240"/>
    </location>
</feature>
<dbReference type="GO" id="GO:0055085">
    <property type="term" value="P:transmembrane transport"/>
    <property type="evidence" value="ECO:0007669"/>
    <property type="project" value="InterPro"/>
</dbReference>
<feature type="transmembrane region" description="Helical" evidence="7">
    <location>
        <begin position="93"/>
        <end position="112"/>
    </location>
</feature>
<dbReference type="OrthoDB" id="8138334at2"/>
<keyword evidence="5 7" id="KW-1133">Transmembrane helix</keyword>
<dbReference type="Gene3D" id="1.10.3720.10">
    <property type="entry name" value="MetI-like"/>
    <property type="match status" value="1"/>
</dbReference>
<name>A0A1M7UTU0_9BRAD</name>
<proteinExistence type="inferred from homology"/>
<dbReference type="CDD" id="cd06261">
    <property type="entry name" value="TM_PBP2"/>
    <property type="match status" value="1"/>
</dbReference>
<gene>
    <name evidence="9" type="ORF">SAMN05444170_6658</name>
</gene>
<keyword evidence="6 7" id="KW-0472">Membrane</keyword>
<keyword evidence="10" id="KW-1185">Reference proteome</keyword>
<keyword evidence="4 7" id="KW-0812">Transmembrane</keyword>
<keyword evidence="2 7" id="KW-0813">Transport</keyword>
<dbReference type="AlphaFoldDB" id="A0A1M7UTU0"/>
<dbReference type="SUPFAM" id="SSF161098">
    <property type="entry name" value="MetI-like"/>
    <property type="match status" value="1"/>
</dbReference>
<feature type="domain" description="ABC transmembrane type-1" evidence="8">
    <location>
        <begin position="85"/>
        <end position="265"/>
    </location>
</feature>
<dbReference type="PROSITE" id="PS50928">
    <property type="entry name" value="ABC_TM1"/>
    <property type="match status" value="1"/>
</dbReference>
<evidence type="ECO:0000259" key="8">
    <source>
        <dbReference type="PROSITE" id="PS50928"/>
    </source>
</evidence>
<comment type="subcellular location">
    <subcellularLocation>
        <location evidence="1 7">Cell membrane</location>
        <topology evidence="1 7">Multi-pass membrane protein</topology>
    </subcellularLocation>
</comment>
<dbReference type="PANTHER" id="PTHR30151">
    <property type="entry name" value="ALKANE SULFONATE ABC TRANSPORTER-RELATED, MEMBRANE SUBUNIT"/>
    <property type="match status" value="1"/>
</dbReference>
<evidence type="ECO:0000256" key="5">
    <source>
        <dbReference type="ARBA" id="ARBA00022989"/>
    </source>
</evidence>
<feature type="transmembrane region" description="Helical" evidence="7">
    <location>
        <begin position="151"/>
        <end position="173"/>
    </location>
</feature>
<evidence type="ECO:0000313" key="9">
    <source>
        <dbReference type="EMBL" id="SHN86360.1"/>
    </source>
</evidence>
<dbReference type="InterPro" id="IPR035906">
    <property type="entry name" value="MetI-like_sf"/>
</dbReference>
<dbReference type="Pfam" id="PF00528">
    <property type="entry name" value="BPD_transp_1"/>
    <property type="match status" value="1"/>
</dbReference>
<reference evidence="10" key="1">
    <citation type="submission" date="2016-11" db="EMBL/GenBank/DDBJ databases">
        <authorList>
            <person name="Varghese N."/>
            <person name="Submissions S."/>
        </authorList>
    </citation>
    <scope>NUCLEOTIDE SEQUENCE [LARGE SCALE GENOMIC DNA]</scope>
    <source>
        <strain evidence="10">GAS401</strain>
    </source>
</reference>
<feature type="transmembrane region" description="Helical" evidence="7">
    <location>
        <begin position="36"/>
        <end position="59"/>
    </location>
</feature>
<dbReference type="GO" id="GO:0005886">
    <property type="term" value="C:plasma membrane"/>
    <property type="evidence" value="ECO:0007669"/>
    <property type="project" value="UniProtKB-SubCell"/>
</dbReference>